<sequence>MIREQSLSTCPLSLSRDTPQTGVLEISKSTGILNMACAVLPPKSSVAVIPDDVTAIAISPCLLTSASMPCFSCSTKSNPRKTFYPGFAQHFQGRCYIFVFARKRTKRQGHFV</sequence>
<dbReference type="EMBL" id="CM056791">
    <property type="protein sequence ID" value="KAJ8725870.1"/>
    <property type="molecule type" value="Genomic_DNA"/>
</dbReference>
<gene>
    <name evidence="1" type="ORF">PYW08_004053</name>
</gene>
<name>A0ACC2QX10_9NEOP</name>
<comment type="caution">
    <text evidence="1">The sequence shown here is derived from an EMBL/GenBank/DDBJ whole genome shotgun (WGS) entry which is preliminary data.</text>
</comment>
<evidence type="ECO:0000313" key="1">
    <source>
        <dbReference type="EMBL" id="KAJ8725870.1"/>
    </source>
</evidence>
<dbReference type="Proteomes" id="UP001231649">
    <property type="component" value="Chromosome 15"/>
</dbReference>
<protein>
    <submittedName>
        <fullName evidence="1">Uncharacterized protein</fullName>
    </submittedName>
</protein>
<accession>A0ACC2QX10</accession>
<proteinExistence type="predicted"/>
<keyword evidence="2" id="KW-1185">Reference proteome</keyword>
<reference evidence="1" key="1">
    <citation type="submission" date="2023-03" db="EMBL/GenBank/DDBJ databases">
        <title>Chromosome-level genomes of two armyworms, Mythimna separata and Mythimna loreyi, provide insights into the biosynthesis and reception of sex pheromones.</title>
        <authorList>
            <person name="Zhao H."/>
        </authorList>
    </citation>
    <scope>NUCLEOTIDE SEQUENCE</scope>
    <source>
        <strain evidence="1">BeijingLab</strain>
    </source>
</reference>
<evidence type="ECO:0000313" key="2">
    <source>
        <dbReference type="Proteomes" id="UP001231649"/>
    </source>
</evidence>
<organism evidence="1 2">
    <name type="scientific">Mythimna loreyi</name>
    <dbReference type="NCBI Taxonomy" id="667449"/>
    <lineage>
        <taxon>Eukaryota</taxon>
        <taxon>Metazoa</taxon>
        <taxon>Ecdysozoa</taxon>
        <taxon>Arthropoda</taxon>
        <taxon>Hexapoda</taxon>
        <taxon>Insecta</taxon>
        <taxon>Pterygota</taxon>
        <taxon>Neoptera</taxon>
        <taxon>Endopterygota</taxon>
        <taxon>Lepidoptera</taxon>
        <taxon>Glossata</taxon>
        <taxon>Ditrysia</taxon>
        <taxon>Noctuoidea</taxon>
        <taxon>Noctuidae</taxon>
        <taxon>Noctuinae</taxon>
        <taxon>Hadenini</taxon>
        <taxon>Mythimna</taxon>
    </lineage>
</organism>